<accession>A0A8C0YRK4</accession>
<dbReference type="AlphaFoldDB" id="A0A8C0YRK4"/>
<organism evidence="1 2">
    <name type="scientific">Cyprinus carpio carpio</name>
    <dbReference type="NCBI Taxonomy" id="630221"/>
    <lineage>
        <taxon>Eukaryota</taxon>
        <taxon>Metazoa</taxon>
        <taxon>Chordata</taxon>
        <taxon>Craniata</taxon>
        <taxon>Vertebrata</taxon>
        <taxon>Euteleostomi</taxon>
        <taxon>Actinopterygii</taxon>
        <taxon>Neopterygii</taxon>
        <taxon>Teleostei</taxon>
        <taxon>Ostariophysi</taxon>
        <taxon>Cypriniformes</taxon>
        <taxon>Cyprinidae</taxon>
        <taxon>Cyprininae</taxon>
        <taxon>Cyprinus</taxon>
    </lineage>
</organism>
<dbReference type="PANTHER" id="PTHR31025">
    <property type="entry name" value="SI:CH211-196P9.1-RELATED"/>
    <property type="match status" value="1"/>
</dbReference>
<proteinExistence type="predicted"/>
<protein>
    <submittedName>
        <fullName evidence="1">Uncharacterized protein</fullName>
    </submittedName>
</protein>
<dbReference type="GeneTree" id="ENSGT00940000163828"/>
<reference evidence="1" key="2">
    <citation type="submission" date="2025-09" db="UniProtKB">
        <authorList>
            <consortium name="Ensembl"/>
        </authorList>
    </citation>
    <scope>IDENTIFICATION</scope>
</reference>
<dbReference type="Proteomes" id="UP001108240">
    <property type="component" value="Unplaced"/>
</dbReference>
<dbReference type="OMA" id="HIDDETH"/>
<keyword evidence="2" id="KW-1185">Reference proteome</keyword>
<dbReference type="PANTHER" id="PTHR31025:SF22">
    <property type="entry name" value="IP13529P"/>
    <property type="match status" value="1"/>
</dbReference>
<reference evidence="1" key="1">
    <citation type="submission" date="2025-08" db="UniProtKB">
        <authorList>
            <consortium name="Ensembl"/>
        </authorList>
    </citation>
    <scope>IDENTIFICATION</scope>
</reference>
<dbReference type="Ensembl" id="ENSCCRT00000014867.2">
    <property type="protein sequence ID" value="ENSCCRP00000013591.2"/>
    <property type="gene ID" value="ENSCCRG00000007832.2"/>
</dbReference>
<sequence>MEASIKSVLSYLENESLEKILQHLSSIGVRTADDMEFIKEDDLKHLLTPVDCRKLLHAFKRRDTQHNTQQRDCTMETSAEPDYFLTLTPVPYPETSPNSELALEPSSHVSVQNSTWVSTFSVPWEKTHESLRRCLAQRKRPKAADRRHMVRVIAEAIRQVCLNPPFRQCAELAKSIVDKYPESFEDRTEEGEQLGNGYYTLSKQLRIRIDFLNRDNTLTRLRKPKRMVPAVDEDLPGPSRKCAKTDSYGCVNWQPSQLPEGQNRESLYEKKIELMTIYSKEGQRGADQKRVIDLMTLLYEQQRRDINTTPSPTMSDLQNEWPFLFMQKFLLQHFCTLTGIELESRLRESLAGKGKRVLQYFSSQLLKWNKEVKAVLHGIERQVEDMDPGLSAIVVMIAYFKEKEEAVFLLADARESILGAKKWMLSIEGRVVLQLSDRSEFTSALAVLFASYYVFNMEYPAEAATTLEFIQRFFIRINPEHSKCNSKVQVSRRTGKVVQRKNESLNPHMASFIRDFIEYDWKNN</sequence>
<evidence type="ECO:0000313" key="1">
    <source>
        <dbReference type="Ensembl" id="ENSCCRP00000013591.2"/>
    </source>
</evidence>
<evidence type="ECO:0000313" key="2">
    <source>
        <dbReference type="Proteomes" id="UP001108240"/>
    </source>
</evidence>
<name>A0A8C0YRK4_CYPCA</name>